<feature type="compositionally biased region" description="Basic residues" evidence="1">
    <location>
        <begin position="26"/>
        <end position="39"/>
    </location>
</feature>
<sequence>MSSPVEEHKESTADAPFLQSHSPGHLTRRPPPARRRARRAAGTLSSNTPGSHPPLHAQTPAPDPPRIRPAAGIRPVAGTSPARHAPVAKSTTAGAPLDAGSAGAHSTTIGGPRNAPSSALDLGQVRTPGGTPDAAAPRRGVLRRDARHRRRVPGGTGSRAVRCTARWA</sequence>
<feature type="compositionally biased region" description="Basic and acidic residues" evidence="1">
    <location>
        <begin position="1"/>
        <end position="12"/>
    </location>
</feature>
<gene>
    <name evidence="2" type="ORF">GCM10020366_71560</name>
</gene>
<reference evidence="3" key="1">
    <citation type="journal article" date="2019" name="Int. J. Syst. Evol. Microbiol.">
        <title>The Global Catalogue of Microorganisms (GCM) 10K type strain sequencing project: providing services to taxonomists for standard genome sequencing and annotation.</title>
        <authorList>
            <consortium name="The Broad Institute Genomics Platform"/>
            <consortium name="The Broad Institute Genome Sequencing Center for Infectious Disease"/>
            <person name="Wu L."/>
            <person name="Ma J."/>
        </authorList>
    </citation>
    <scope>NUCLEOTIDE SEQUENCE [LARGE SCALE GENOMIC DNA]</scope>
    <source>
        <strain evidence="3">JCM 9687</strain>
    </source>
</reference>
<evidence type="ECO:0000256" key="1">
    <source>
        <dbReference type="SAM" id="MobiDB-lite"/>
    </source>
</evidence>
<comment type="caution">
    <text evidence="2">The sequence shown here is derived from an EMBL/GenBank/DDBJ whole genome shotgun (WGS) entry which is preliminary data.</text>
</comment>
<protein>
    <submittedName>
        <fullName evidence="2">Uncharacterized protein</fullName>
    </submittedName>
</protein>
<name>A0ABP6S327_9PSEU</name>
<feature type="region of interest" description="Disordered" evidence="1">
    <location>
        <begin position="1"/>
        <end position="168"/>
    </location>
</feature>
<evidence type="ECO:0000313" key="3">
    <source>
        <dbReference type="Proteomes" id="UP001500483"/>
    </source>
</evidence>
<evidence type="ECO:0000313" key="2">
    <source>
        <dbReference type="EMBL" id="GAA3366779.1"/>
    </source>
</evidence>
<keyword evidence="3" id="KW-1185">Reference proteome</keyword>
<dbReference type="RefSeq" id="WP_344931639.1">
    <property type="nucleotide sequence ID" value="NZ_BAAAYK010000046.1"/>
</dbReference>
<dbReference type="Proteomes" id="UP001500483">
    <property type="component" value="Unassembled WGS sequence"/>
</dbReference>
<proteinExistence type="predicted"/>
<accession>A0ABP6S327</accession>
<organism evidence="2 3">
    <name type="scientific">Saccharopolyspora gregorii</name>
    <dbReference type="NCBI Taxonomy" id="33914"/>
    <lineage>
        <taxon>Bacteria</taxon>
        <taxon>Bacillati</taxon>
        <taxon>Actinomycetota</taxon>
        <taxon>Actinomycetes</taxon>
        <taxon>Pseudonocardiales</taxon>
        <taxon>Pseudonocardiaceae</taxon>
        <taxon>Saccharopolyspora</taxon>
    </lineage>
</organism>
<dbReference type="EMBL" id="BAAAYK010000046">
    <property type="protein sequence ID" value="GAA3366779.1"/>
    <property type="molecule type" value="Genomic_DNA"/>
</dbReference>